<keyword evidence="11" id="KW-1185">Reference proteome</keyword>
<evidence type="ECO:0000256" key="6">
    <source>
        <dbReference type="ARBA" id="ARBA00022679"/>
    </source>
</evidence>
<organism evidence="10 11">
    <name type="scientific">Candidula unifasciata</name>
    <dbReference type="NCBI Taxonomy" id="100452"/>
    <lineage>
        <taxon>Eukaryota</taxon>
        <taxon>Metazoa</taxon>
        <taxon>Spiralia</taxon>
        <taxon>Lophotrochozoa</taxon>
        <taxon>Mollusca</taxon>
        <taxon>Gastropoda</taxon>
        <taxon>Heterobranchia</taxon>
        <taxon>Euthyneura</taxon>
        <taxon>Panpulmonata</taxon>
        <taxon>Eupulmonata</taxon>
        <taxon>Stylommatophora</taxon>
        <taxon>Helicina</taxon>
        <taxon>Helicoidea</taxon>
        <taxon>Geomitridae</taxon>
        <taxon>Candidula</taxon>
    </lineage>
</organism>
<evidence type="ECO:0000313" key="10">
    <source>
        <dbReference type="EMBL" id="CAG5127272.1"/>
    </source>
</evidence>
<evidence type="ECO:0000256" key="1">
    <source>
        <dbReference type="ARBA" id="ARBA00004123"/>
    </source>
</evidence>
<evidence type="ECO:0000313" key="11">
    <source>
        <dbReference type="Proteomes" id="UP000678393"/>
    </source>
</evidence>
<dbReference type="GO" id="GO:0032259">
    <property type="term" value="P:methylation"/>
    <property type="evidence" value="ECO:0007669"/>
    <property type="project" value="UniProtKB-KW"/>
</dbReference>
<keyword evidence="8" id="KW-0539">Nucleus</keyword>
<dbReference type="Pfam" id="PF10294">
    <property type="entry name" value="Methyltransf_16"/>
    <property type="match status" value="1"/>
</dbReference>
<keyword evidence="4" id="KW-0963">Cytoplasm</keyword>
<dbReference type="SUPFAM" id="SSF53335">
    <property type="entry name" value="S-adenosyl-L-methionine-dependent methyltransferases"/>
    <property type="match status" value="1"/>
</dbReference>
<dbReference type="PANTHER" id="PTHR14614:SF39">
    <property type="entry name" value="HISTIDINE PROTEIN METHYLTRANSFERASE 1 HOMOLOG"/>
    <property type="match status" value="1"/>
</dbReference>
<keyword evidence="7" id="KW-0949">S-adenosyl-L-methionine</keyword>
<dbReference type="EMBL" id="CAJHNH020002631">
    <property type="protein sequence ID" value="CAG5127272.1"/>
    <property type="molecule type" value="Genomic_DNA"/>
</dbReference>
<dbReference type="InterPro" id="IPR019410">
    <property type="entry name" value="Methyltransf_16"/>
</dbReference>
<evidence type="ECO:0000256" key="9">
    <source>
        <dbReference type="ARBA" id="ARBA00038126"/>
    </source>
</evidence>
<protein>
    <recommendedName>
        <fullName evidence="3">protein-histidine N-methyltransferase</fullName>
        <ecNumber evidence="3">2.1.1.85</ecNumber>
    </recommendedName>
</protein>
<dbReference type="GO" id="GO:0005634">
    <property type="term" value="C:nucleus"/>
    <property type="evidence" value="ECO:0007669"/>
    <property type="project" value="UniProtKB-SubCell"/>
</dbReference>
<proteinExistence type="inferred from homology"/>
<sequence length="167" mass="18612">LGCGAGLPGLYCCRRGAKQVDFQDYNEEVLKLLTHTNVLNNQAESDGLSSLSRYFAGDWSSFCSLAARENLKYDIILTAETIYNTDDYSKLHDVFKTVLADTGVIYLAAKTYYFGVGGSIDSFIEYVRGENCFNIEIVHSVNKGVQRKILKLWHLSNNALSEEGTES</sequence>
<comment type="similarity">
    <text evidence="9">Belongs to the methyltransferase superfamily. METTL18 family.</text>
</comment>
<reference evidence="10" key="1">
    <citation type="submission" date="2021-04" db="EMBL/GenBank/DDBJ databases">
        <authorList>
            <consortium name="Molecular Ecology Group"/>
        </authorList>
    </citation>
    <scope>NUCLEOTIDE SEQUENCE</scope>
</reference>
<evidence type="ECO:0000256" key="7">
    <source>
        <dbReference type="ARBA" id="ARBA00022691"/>
    </source>
</evidence>
<evidence type="ECO:0000256" key="2">
    <source>
        <dbReference type="ARBA" id="ARBA00004496"/>
    </source>
</evidence>
<dbReference type="Proteomes" id="UP000678393">
    <property type="component" value="Unassembled WGS sequence"/>
</dbReference>
<dbReference type="AlphaFoldDB" id="A0A8S3ZJE0"/>
<dbReference type="GO" id="GO:0018064">
    <property type="term" value="F:protein-L-histidine N-tele-methyltransferase activity"/>
    <property type="evidence" value="ECO:0007669"/>
    <property type="project" value="UniProtKB-EC"/>
</dbReference>
<dbReference type="PANTHER" id="PTHR14614">
    <property type="entry name" value="HEPATOCELLULAR CARCINOMA-ASSOCIATED ANTIGEN"/>
    <property type="match status" value="1"/>
</dbReference>
<gene>
    <name evidence="10" type="ORF">CUNI_LOCUS12830</name>
</gene>
<accession>A0A8S3ZJE0</accession>
<dbReference type="Gene3D" id="3.40.50.150">
    <property type="entry name" value="Vaccinia Virus protein VP39"/>
    <property type="match status" value="1"/>
</dbReference>
<dbReference type="EC" id="2.1.1.85" evidence="3"/>
<comment type="subcellular location">
    <subcellularLocation>
        <location evidence="2">Cytoplasm</location>
    </subcellularLocation>
    <subcellularLocation>
        <location evidence="1">Nucleus</location>
    </subcellularLocation>
</comment>
<feature type="non-terminal residue" evidence="10">
    <location>
        <position position="167"/>
    </location>
</feature>
<keyword evidence="6" id="KW-0808">Transferase</keyword>
<name>A0A8S3ZJE0_9EUPU</name>
<dbReference type="GO" id="GO:0005737">
    <property type="term" value="C:cytoplasm"/>
    <property type="evidence" value="ECO:0007669"/>
    <property type="project" value="UniProtKB-SubCell"/>
</dbReference>
<comment type="caution">
    <text evidence="10">The sequence shown here is derived from an EMBL/GenBank/DDBJ whole genome shotgun (WGS) entry which is preliminary data.</text>
</comment>
<evidence type="ECO:0000256" key="3">
    <source>
        <dbReference type="ARBA" id="ARBA00012533"/>
    </source>
</evidence>
<dbReference type="OrthoDB" id="1723750at2759"/>
<evidence type="ECO:0000256" key="4">
    <source>
        <dbReference type="ARBA" id="ARBA00022490"/>
    </source>
</evidence>
<keyword evidence="5" id="KW-0489">Methyltransferase</keyword>
<evidence type="ECO:0000256" key="5">
    <source>
        <dbReference type="ARBA" id="ARBA00022603"/>
    </source>
</evidence>
<evidence type="ECO:0000256" key="8">
    <source>
        <dbReference type="ARBA" id="ARBA00023242"/>
    </source>
</evidence>
<dbReference type="InterPro" id="IPR029063">
    <property type="entry name" value="SAM-dependent_MTases_sf"/>
</dbReference>